<name>A0ACB8UXP1_9EURO</name>
<comment type="caution">
    <text evidence="1">The sequence shown here is derived from an EMBL/GenBank/DDBJ whole genome shotgun (WGS) entry which is preliminary data.</text>
</comment>
<gene>
    <name evidence="1" type="ORF">LOY88_002915</name>
</gene>
<organism evidence="1">
    <name type="scientific">Ophidiomyces ophidiicola</name>
    <dbReference type="NCBI Taxonomy" id="1387563"/>
    <lineage>
        <taxon>Eukaryota</taxon>
        <taxon>Fungi</taxon>
        <taxon>Dikarya</taxon>
        <taxon>Ascomycota</taxon>
        <taxon>Pezizomycotina</taxon>
        <taxon>Eurotiomycetes</taxon>
        <taxon>Eurotiomycetidae</taxon>
        <taxon>Onygenales</taxon>
        <taxon>Onygenaceae</taxon>
        <taxon>Ophidiomyces</taxon>
    </lineage>
</organism>
<proteinExistence type="predicted"/>
<sequence>MVYEDKPATSPPEDDPSFVGKSLVGTVKETSHPDKVRKVCRSVEAPKKQFDGPRKLYPEEKVRRCQEWTAEAVAALTQAGLLNQDNIISA</sequence>
<protein>
    <submittedName>
        <fullName evidence="1">Uncharacterized protein</fullName>
    </submittedName>
</protein>
<evidence type="ECO:0000313" key="1">
    <source>
        <dbReference type="EMBL" id="KAI2387770.1"/>
    </source>
</evidence>
<accession>A0ACB8UXP1</accession>
<dbReference type="EMBL" id="JALBCA010000036">
    <property type="protein sequence ID" value="KAI2387770.1"/>
    <property type="molecule type" value="Genomic_DNA"/>
</dbReference>
<reference evidence="1" key="1">
    <citation type="journal article" date="2022" name="bioRxiv">
        <title>Population genetic analysis of Ophidiomyces ophidiicola, the causative agent of snake fungal disease, indicates recent introductions to the USA.</title>
        <authorList>
            <person name="Ladner J.T."/>
            <person name="Palmer J.M."/>
            <person name="Ettinger C.L."/>
            <person name="Stajich J.E."/>
            <person name="Farrell T.M."/>
            <person name="Glorioso B.M."/>
            <person name="Lawson B."/>
            <person name="Price S.J."/>
            <person name="Stengle A.G."/>
            <person name="Grear D.A."/>
            <person name="Lorch J.M."/>
        </authorList>
    </citation>
    <scope>NUCLEOTIDE SEQUENCE</scope>
    <source>
        <strain evidence="1">NWHC 24266-5</strain>
    </source>
</reference>